<evidence type="ECO:0000259" key="4">
    <source>
        <dbReference type="Pfam" id="PF01420"/>
    </source>
</evidence>
<sequence length="260" mass="29348">MFGLATETGLVSPDYSVLKSITDAHIPFLLYLLKSPTIIARFVAESRGLGTGFNRLYFDRFGAIYAQLPPLAEQRQIVSFLDIKGRQVARLLRAKRQLIKLLQEQKQMLIHRAVTQGLNPDAPRKESGVAWLGEVPAHWEVVLIKTLLREIDSRSTTGKEELLSVSQYTGITPRKEKFEEGTEHITRAASLIGYKKVEVDDLVNNIMLTWNGSLGVSSYAGIVSPAYCVYRFKNNNTLPAYYHHILRTASHKDAYKIKSR</sequence>
<keyword evidence="2" id="KW-0680">Restriction system</keyword>
<keyword evidence="3" id="KW-0238">DNA-binding</keyword>
<comment type="similarity">
    <text evidence="1">Belongs to the type-I restriction system S methylase family.</text>
</comment>
<gene>
    <name evidence="5" type="ORF">Tci_847745</name>
</gene>
<proteinExistence type="inferred from homology"/>
<dbReference type="GO" id="GO:0009307">
    <property type="term" value="P:DNA restriction-modification system"/>
    <property type="evidence" value="ECO:0007669"/>
    <property type="project" value="UniProtKB-KW"/>
</dbReference>
<dbReference type="InterPro" id="IPR044946">
    <property type="entry name" value="Restrct_endonuc_typeI_TRD_sf"/>
</dbReference>
<evidence type="ECO:0000313" key="5">
    <source>
        <dbReference type="EMBL" id="GFC75775.1"/>
    </source>
</evidence>
<evidence type="ECO:0000256" key="1">
    <source>
        <dbReference type="ARBA" id="ARBA00010923"/>
    </source>
</evidence>
<evidence type="ECO:0000256" key="2">
    <source>
        <dbReference type="ARBA" id="ARBA00022747"/>
    </source>
</evidence>
<evidence type="ECO:0000256" key="3">
    <source>
        <dbReference type="ARBA" id="ARBA00023125"/>
    </source>
</evidence>
<dbReference type="InterPro" id="IPR051212">
    <property type="entry name" value="Type-I_RE_S_subunit"/>
</dbReference>
<dbReference type="AlphaFoldDB" id="A0A699QQC2"/>
<dbReference type="Pfam" id="PF01420">
    <property type="entry name" value="Methylase_S"/>
    <property type="match status" value="1"/>
</dbReference>
<dbReference type="GO" id="GO:0003677">
    <property type="term" value="F:DNA binding"/>
    <property type="evidence" value="ECO:0007669"/>
    <property type="project" value="UniProtKB-KW"/>
</dbReference>
<protein>
    <recommendedName>
        <fullName evidence="4">Type I restriction modification DNA specificity domain-containing protein</fullName>
    </recommendedName>
</protein>
<feature type="domain" description="Type I restriction modification DNA specificity" evidence="4">
    <location>
        <begin position="17"/>
        <end position="95"/>
    </location>
</feature>
<comment type="caution">
    <text evidence="5">The sequence shown here is derived from an EMBL/GenBank/DDBJ whole genome shotgun (WGS) entry which is preliminary data.</text>
</comment>
<organism evidence="5">
    <name type="scientific">Tanacetum cinerariifolium</name>
    <name type="common">Dalmatian daisy</name>
    <name type="synonym">Chrysanthemum cinerariifolium</name>
    <dbReference type="NCBI Taxonomy" id="118510"/>
    <lineage>
        <taxon>Eukaryota</taxon>
        <taxon>Viridiplantae</taxon>
        <taxon>Streptophyta</taxon>
        <taxon>Embryophyta</taxon>
        <taxon>Tracheophyta</taxon>
        <taxon>Spermatophyta</taxon>
        <taxon>Magnoliopsida</taxon>
        <taxon>eudicotyledons</taxon>
        <taxon>Gunneridae</taxon>
        <taxon>Pentapetalae</taxon>
        <taxon>asterids</taxon>
        <taxon>campanulids</taxon>
        <taxon>Asterales</taxon>
        <taxon>Asteraceae</taxon>
        <taxon>Asteroideae</taxon>
        <taxon>Anthemideae</taxon>
        <taxon>Anthemidinae</taxon>
        <taxon>Tanacetum</taxon>
    </lineage>
</organism>
<reference evidence="5" key="1">
    <citation type="journal article" date="2019" name="Sci. Rep.">
        <title>Draft genome of Tanacetum cinerariifolium, the natural source of mosquito coil.</title>
        <authorList>
            <person name="Yamashiro T."/>
            <person name="Shiraishi A."/>
            <person name="Satake H."/>
            <person name="Nakayama K."/>
        </authorList>
    </citation>
    <scope>NUCLEOTIDE SEQUENCE</scope>
</reference>
<feature type="non-terminal residue" evidence="5">
    <location>
        <position position="260"/>
    </location>
</feature>
<accession>A0A699QQC2</accession>
<dbReference type="EMBL" id="BKCJ011053315">
    <property type="protein sequence ID" value="GFC75775.1"/>
    <property type="molecule type" value="Genomic_DNA"/>
</dbReference>
<dbReference type="PANTHER" id="PTHR43140">
    <property type="entry name" value="TYPE-1 RESTRICTION ENZYME ECOKI SPECIFICITY PROTEIN"/>
    <property type="match status" value="1"/>
</dbReference>
<dbReference type="PANTHER" id="PTHR43140:SF1">
    <property type="entry name" value="TYPE I RESTRICTION ENZYME ECOKI SPECIFICITY SUBUNIT"/>
    <property type="match status" value="1"/>
</dbReference>
<dbReference type="Gene3D" id="1.10.287.1120">
    <property type="entry name" value="Bipartite methylase S protein"/>
    <property type="match status" value="1"/>
</dbReference>
<dbReference type="InterPro" id="IPR000055">
    <property type="entry name" value="Restrct_endonuc_typeI_TRD"/>
</dbReference>
<dbReference type="SUPFAM" id="SSF116734">
    <property type="entry name" value="DNA methylase specificity domain"/>
    <property type="match status" value="2"/>
</dbReference>
<dbReference type="Gene3D" id="3.90.220.20">
    <property type="entry name" value="DNA methylase specificity domains"/>
    <property type="match status" value="2"/>
</dbReference>
<name>A0A699QQC2_TANCI</name>